<organism evidence="1 2">
    <name type="scientific">Parelaphostrongylus tenuis</name>
    <name type="common">Meningeal worm</name>
    <dbReference type="NCBI Taxonomy" id="148309"/>
    <lineage>
        <taxon>Eukaryota</taxon>
        <taxon>Metazoa</taxon>
        <taxon>Ecdysozoa</taxon>
        <taxon>Nematoda</taxon>
        <taxon>Chromadorea</taxon>
        <taxon>Rhabditida</taxon>
        <taxon>Rhabditina</taxon>
        <taxon>Rhabditomorpha</taxon>
        <taxon>Strongyloidea</taxon>
        <taxon>Metastrongylidae</taxon>
        <taxon>Parelaphostrongylus</taxon>
    </lineage>
</organism>
<evidence type="ECO:0000313" key="2">
    <source>
        <dbReference type="Proteomes" id="UP001196413"/>
    </source>
</evidence>
<accession>A0AAD5MLF9</accession>
<dbReference type="Proteomes" id="UP001196413">
    <property type="component" value="Unassembled WGS sequence"/>
</dbReference>
<keyword evidence="2" id="KW-1185">Reference proteome</keyword>
<dbReference type="EMBL" id="JAHQIW010003941">
    <property type="protein sequence ID" value="KAJ1360692.1"/>
    <property type="molecule type" value="Genomic_DNA"/>
</dbReference>
<evidence type="ECO:0000313" key="1">
    <source>
        <dbReference type="EMBL" id="KAJ1360692.1"/>
    </source>
</evidence>
<reference evidence="1" key="1">
    <citation type="submission" date="2021-06" db="EMBL/GenBank/DDBJ databases">
        <title>Parelaphostrongylus tenuis whole genome reference sequence.</title>
        <authorList>
            <person name="Garwood T.J."/>
            <person name="Larsen P.A."/>
            <person name="Fountain-Jones N.M."/>
            <person name="Garbe J.R."/>
            <person name="Macchietto M.G."/>
            <person name="Kania S.A."/>
            <person name="Gerhold R.W."/>
            <person name="Richards J.E."/>
            <person name="Wolf T.M."/>
        </authorList>
    </citation>
    <scope>NUCLEOTIDE SEQUENCE</scope>
    <source>
        <strain evidence="1">MNPRO001-30</strain>
        <tissue evidence="1">Meninges</tissue>
    </source>
</reference>
<gene>
    <name evidence="1" type="ORF">KIN20_019724</name>
</gene>
<feature type="non-terminal residue" evidence="1">
    <location>
        <position position="53"/>
    </location>
</feature>
<sequence>MSRKMCAVLGSFGQLGEPGYSRVILSPSRRTDTKTFAIRFLDIGITSMTIIIR</sequence>
<dbReference type="AlphaFoldDB" id="A0AAD5MLF9"/>
<name>A0AAD5MLF9_PARTN</name>
<proteinExistence type="predicted"/>
<comment type="caution">
    <text evidence="1">The sequence shown here is derived from an EMBL/GenBank/DDBJ whole genome shotgun (WGS) entry which is preliminary data.</text>
</comment>
<protein>
    <submittedName>
        <fullName evidence="1">Uncharacterized protein</fullName>
    </submittedName>
</protein>